<evidence type="ECO:0000259" key="3">
    <source>
        <dbReference type="Pfam" id="PF19295"/>
    </source>
</evidence>
<keyword evidence="5" id="KW-1185">Reference proteome</keyword>
<dbReference type="Pfam" id="PF01458">
    <property type="entry name" value="SUFBD_core"/>
    <property type="match status" value="1"/>
</dbReference>
<feature type="domain" description="SUF system FeS cluster assembly SufBD core" evidence="2">
    <location>
        <begin position="187"/>
        <end position="420"/>
    </location>
</feature>
<evidence type="ECO:0000256" key="1">
    <source>
        <dbReference type="ARBA" id="ARBA00043967"/>
    </source>
</evidence>
<protein>
    <submittedName>
        <fullName evidence="4">Fe-S cluster assembly protein SufD</fullName>
    </submittedName>
</protein>
<dbReference type="InterPro" id="IPR037284">
    <property type="entry name" value="SUF_FeS_clus_asmbl_SufBD_sf"/>
</dbReference>
<comment type="similarity">
    <text evidence="1">Belongs to the iron-sulfur cluster assembly SufBD family.</text>
</comment>
<dbReference type="EMBL" id="BAAFSF010000001">
    <property type="protein sequence ID" value="GAB1251756.1"/>
    <property type="molecule type" value="Genomic_DNA"/>
</dbReference>
<dbReference type="Pfam" id="PF19295">
    <property type="entry name" value="SufBD_N"/>
    <property type="match status" value="1"/>
</dbReference>
<dbReference type="RefSeq" id="WP_411915558.1">
    <property type="nucleotide sequence ID" value="NZ_BAAFSF010000001.1"/>
</dbReference>
<proteinExistence type="inferred from homology"/>
<gene>
    <name evidence="4" type="primary">sufD</name>
    <name evidence="4" type="ORF">Tsumi_08600</name>
</gene>
<feature type="domain" description="SUF system FeS cluster assembly SufBD N-terminal" evidence="3">
    <location>
        <begin position="12"/>
        <end position="181"/>
    </location>
</feature>
<comment type="caution">
    <text evidence="4">The sequence shown here is derived from an EMBL/GenBank/DDBJ whole genome shotgun (WGS) entry which is preliminary data.</text>
</comment>
<accession>A0ABQ0E253</accession>
<dbReference type="PANTHER" id="PTHR43575:SF1">
    <property type="entry name" value="PROTEIN ABCI7, CHLOROPLASTIC"/>
    <property type="match status" value="1"/>
</dbReference>
<evidence type="ECO:0000259" key="2">
    <source>
        <dbReference type="Pfam" id="PF01458"/>
    </source>
</evidence>
<evidence type="ECO:0000313" key="4">
    <source>
        <dbReference type="EMBL" id="GAB1251756.1"/>
    </source>
</evidence>
<dbReference type="InterPro" id="IPR045595">
    <property type="entry name" value="SufBD_N"/>
</dbReference>
<reference evidence="4 5" key="1">
    <citation type="journal article" date="2025" name="Int. J. Syst. Evol. Microbiol.">
        <title>Desulfovibrio falkowii sp. nov., Porphyromonas miyakawae sp. nov., Mediterraneibacter flintii sp. nov. and Owariibacterium komagatae gen. nov., sp. nov., isolated from human faeces.</title>
        <authorList>
            <person name="Hamaguchi T."/>
            <person name="Ohara M."/>
            <person name="Hisatomi A."/>
            <person name="Sekiguchi K."/>
            <person name="Takeda J.I."/>
            <person name="Ueyama J."/>
            <person name="Ito M."/>
            <person name="Nishiwaki H."/>
            <person name="Ogi T."/>
            <person name="Hirayama M."/>
            <person name="Ohkuma M."/>
            <person name="Sakamoto M."/>
            <person name="Ohno K."/>
        </authorList>
    </citation>
    <scope>NUCLEOTIDE SEQUENCE [LARGE SCALE GENOMIC DNA]</scope>
    <source>
        <strain evidence="4 5">13CB11C</strain>
    </source>
</reference>
<dbReference type="PANTHER" id="PTHR43575">
    <property type="entry name" value="PROTEIN ABCI7, CHLOROPLASTIC"/>
    <property type="match status" value="1"/>
</dbReference>
<dbReference type="Proteomes" id="UP001628220">
    <property type="component" value="Unassembled WGS sequence"/>
</dbReference>
<evidence type="ECO:0000313" key="5">
    <source>
        <dbReference type="Proteomes" id="UP001628220"/>
    </source>
</evidence>
<name>A0ABQ0E253_9PORP</name>
<dbReference type="InterPro" id="IPR055346">
    <property type="entry name" value="Fe-S_cluster_assembly_SufBD"/>
</dbReference>
<dbReference type="InterPro" id="IPR000825">
    <property type="entry name" value="SUF_FeS_clus_asmbl_SufBD_core"/>
</dbReference>
<organism evidence="4 5">
    <name type="scientific">Porphyromonas miyakawae</name>
    <dbReference type="NCBI Taxonomy" id="3137470"/>
    <lineage>
        <taxon>Bacteria</taxon>
        <taxon>Pseudomonadati</taxon>
        <taxon>Bacteroidota</taxon>
        <taxon>Bacteroidia</taxon>
        <taxon>Bacteroidales</taxon>
        <taxon>Porphyromonadaceae</taxon>
        <taxon>Porphyromonas</taxon>
    </lineage>
</organism>
<sequence>MEGIRTLKPEVKYFIDTYLAHQKDLDCAACRLTSEAKAEALHYLEDYGFPSLHSEDYRHIDMVSLLGKQWNISSEGELKTETKNRFATLDGYQIARINGNCPDDAQLESLRESLPSGCYVGSLNSFLSSDAPEKQKKRVADVYAKHAAPDNDAMVALNTLFAIDALLVFVPEGTCIDKILHLEHIIAANSLQMIVDRVVIVVEKNAQLEILLSDTNPSSWDNESLYLSVVEVDLGPSALATIYLSEETSKKHNKLASYFIRQQAYSKVAMHTVVLHNGVTRNNVWSRFLGEHASLTLNGMAIVDEERLIDTFTRVEHVKPHCYTNERYKHVALGRSTASFTGRIFVAQGAVKTEAYQQDRNLLLSPDAYIYAKPHLEIYADDVQCSHGMTTGQLDAEVLFYMQQRGIPLEVAEKILSMAFTEDIIAAIPNEPLRRLFSEAVASYYFRDM</sequence>
<dbReference type="SUPFAM" id="SSF101960">
    <property type="entry name" value="Stabilizer of iron transporter SufD"/>
    <property type="match status" value="1"/>
</dbReference>